<gene>
    <name evidence="1" type="ORF">IEO70_14020</name>
</gene>
<reference evidence="1" key="1">
    <citation type="submission" date="2020-09" db="EMBL/GenBank/DDBJ databases">
        <title>Bacillus faecalis sp. nov., a moderately halophilic bacterium isolated from cow faeces.</title>
        <authorList>
            <person name="Jiang L."/>
            <person name="Lee J."/>
        </authorList>
    </citation>
    <scope>NUCLEOTIDE SEQUENCE</scope>
    <source>
        <strain evidence="1">AGMB 02131</strain>
    </source>
</reference>
<proteinExistence type="predicted"/>
<comment type="caution">
    <text evidence="1">The sequence shown here is derived from an EMBL/GenBank/DDBJ whole genome shotgun (WGS) entry which is preliminary data.</text>
</comment>
<sequence>MQASGIASSIIPQHSAHNSIELKDGQMLYGKVLKIHTNQTAEISIGQHKITAQLDAPIAAGGRYWFQVQATGEQTMLKVMPGNGNNQSLKDLSLQLLQHFSLPQTRESLSLALFMVKNQLPFTKEQFIQSLQWLGGSGNQMKNMPFLKVMHDFSLPFSEQVFRSLASFDDGIPLQKLFIGLNSLLFAPKNETEASVKALLTQFLMTDTEKLAERGLQKLLTYWLNPGGNQKQQASSILKAIGFFPKNESVFLQQAMKQIGESSFLNGNQNVSKMISFLNQFQTSGVVPNAEQLGIQMRPSSLMGGETTLWNQLQKAAMQFSKAAAAINIAGKSTDNGNALQTAYQQLARAIIAFIGAESSNSPVKLNRFMQILHQSMQLPAGFEQIRSNMTAMIGQVAEGKPLHGLSADANQFFHQLMQTEINDLAVPKSSVIANEIKQLIRQFGFGFENYLASADKGRPIKETELITLKPLLLQLVNETQQQAVREQADQLIHKITAQQILSQSSGPMQHFVSQIPLSFHGFHTEAVMQWSGRKDENDQIDPAFCRVLFYLQLSNLDETVIDMVVQNRVLKVTVINEHYKELKAAAGPLIEQAKENLAHLGYQVSGFSFIPPSGKNVVVKSKTEVLDKAPYAGLDIKI</sequence>
<dbReference type="Proteomes" id="UP000602076">
    <property type="component" value="Unassembled WGS sequence"/>
</dbReference>
<protein>
    <submittedName>
        <fullName evidence="1">Uncharacterized protein</fullName>
    </submittedName>
</protein>
<evidence type="ECO:0000313" key="1">
    <source>
        <dbReference type="EMBL" id="MBD3109461.1"/>
    </source>
</evidence>
<dbReference type="AlphaFoldDB" id="A0A927HCE2"/>
<name>A0A927HCE2_9BACI</name>
<dbReference type="EMBL" id="JACXSI010000034">
    <property type="protein sequence ID" value="MBD3109461.1"/>
    <property type="molecule type" value="Genomic_DNA"/>
</dbReference>
<accession>A0A927HCE2</accession>
<organism evidence="1 2">
    <name type="scientific">Peribacillus faecalis</name>
    <dbReference type="NCBI Taxonomy" id="2772559"/>
    <lineage>
        <taxon>Bacteria</taxon>
        <taxon>Bacillati</taxon>
        <taxon>Bacillota</taxon>
        <taxon>Bacilli</taxon>
        <taxon>Bacillales</taxon>
        <taxon>Bacillaceae</taxon>
        <taxon>Peribacillus</taxon>
    </lineage>
</organism>
<dbReference type="RefSeq" id="WP_190998992.1">
    <property type="nucleotide sequence ID" value="NZ_JACXSI010000034.1"/>
</dbReference>
<evidence type="ECO:0000313" key="2">
    <source>
        <dbReference type="Proteomes" id="UP000602076"/>
    </source>
</evidence>
<keyword evidence="2" id="KW-1185">Reference proteome</keyword>